<dbReference type="AlphaFoldDB" id="A0A6C0BNA9"/>
<accession>A0A6C0BNA9</accession>
<sequence length="98" mass="11198">MSEDLNNIINFVQNYCEPTRLLPVVAQGSLLGYNLEVIINQGVDPKHIRPIERFNQSRGSNSRVILNLSDHLIDAVDIVKRCGYKISMTTRGYMRVHK</sequence>
<dbReference type="EMBL" id="MN739196">
    <property type="protein sequence ID" value="QHS93079.1"/>
    <property type="molecule type" value="Genomic_DNA"/>
</dbReference>
<name>A0A6C0BNA9_9ZZZZ</name>
<evidence type="ECO:0000313" key="1">
    <source>
        <dbReference type="EMBL" id="QHS93079.1"/>
    </source>
</evidence>
<proteinExistence type="predicted"/>
<organism evidence="1">
    <name type="scientific">viral metagenome</name>
    <dbReference type="NCBI Taxonomy" id="1070528"/>
    <lineage>
        <taxon>unclassified sequences</taxon>
        <taxon>metagenomes</taxon>
        <taxon>organismal metagenomes</taxon>
    </lineage>
</organism>
<reference evidence="1" key="1">
    <citation type="journal article" date="2020" name="Nature">
        <title>Giant virus diversity and host interactions through global metagenomics.</title>
        <authorList>
            <person name="Schulz F."/>
            <person name="Roux S."/>
            <person name="Paez-Espino D."/>
            <person name="Jungbluth S."/>
            <person name="Walsh D.A."/>
            <person name="Denef V.J."/>
            <person name="McMahon K.D."/>
            <person name="Konstantinidis K.T."/>
            <person name="Eloe-Fadrosh E.A."/>
            <person name="Kyrpides N.C."/>
            <person name="Woyke T."/>
        </authorList>
    </citation>
    <scope>NUCLEOTIDE SEQUENCE</scope>
    <source>
        <strain evidence="1">GVMAG-M-3300017651-5</strain>
    </source>
</reference>
<protein>
    <submittedName>
        <fullName evidence="1">Uncharacterized protein</fullName>
    </submittedName>
</protein>